<dbReference type="PROSITE" id="PS00595">
    <property type="entry name" value="AA_TRANSFER_CLASS_5"/>
    <property type="match status" value="1"/>
</dbReference>
<accession>A0A2M8ELQ4</accession>
<evidence type="ECO:0000256" key="6">
    <source>
        <dbReference type="ARBA" id="ARBA00050776"/>
    </source>
</evidence>
<dbReference type="AlphaFoldDB" id="A0A2M8ELQ4"/>
<evidence type="ECO:0000256" key="7">
    <source>
        <dbReference type="RuleBase" id="RU004504"/>
    </source>
</evidence>
<comment type="function">
    <text evidence="8">Catalyzes the removal of elemental sulfur and selenium atoms from L-cysteine, L-cystine, L-selenocysteine, and L-selenocystine to produce L-alanine.</text>
</comment>
<evidence type="ECO:0000259" key="9">
    <source>
        <dbReference type="Pfam" id="PF00266"/>
    </source>
</evidence>
<dbReference type="InterPro" id="IPR000192">
    <property type="entry name" value="Aminotrans_V_dom"/>
</dbReference>
<dbReference type="InterPro" id="IPR010970">
    <property type="entry name" value="Cys_dSase_SufS"/>
</dbReference>
<evidence type="ECO:0000313" key="10">
    <source>
        <dbReference type="EMBL" id="PJC23661.1"/>
    </source>
</evidence>
<evidence type="ECO:0000256" key="3">
    <source>
        <dbReference type="ARBA" id="ARBA00012239"/>
    </source>
</evidence>
<gene>
    <name evidence="10" type="ORF">CO058_02195</name>
</gene>
<dbReference type="GO" id="GO:0031071">
    <property type="term" value="F:cysteine desulfurase activity"/>
    <property type="evidence" value="ECO:0007669"/>
    <property type="project" value="UniProtKB-UniRule"/>
</dbReference>
<dbReference type="Gene3D" id="3.40.640.10">
    <property type="entry name" value="Type I PLP-dependent aspartate aminotransferase-like (Major domain)"/>
    <property type="match status" value="1"/>
</dbReference>
<dbReference type="EC" id="2.8.1.7" evidence="3 8"/>
<comment type="catalytic activity">
    <reaction evidence="6 8">
        <text>(sulfur carrier)-H + L-cysteine = (sulfur carrier)-SH + L-alanine</text>
        <dbReference type="Rhea" id="RHEA:43892"/>
        <dbReference type="Rhea" id="RHEA-COMP:14737"/>
        <dbReference type="Rhea" id="RHEA-COMP:14739"/>
        <dbReference type="ChEBI" id="CHEBI:29917"/>
        <dbReference type="ChEBI" id="CHEBI:35235"/>
        <dbReference type="ChEBI" id="CHEBI:57972"/>
        <dbReference type="ChEBI" id="CHEBI:64428"/>
        <dbReference type="EC" id="2.8.1.7"/>
    </reaction>
</comment>
<dbReference type="Pfam" id="PF00266">
    <property type="entry name" value="Aminotran_5"/>
    <property type="match status" value="1"/>
</dbReference>
<dbReference type="InterPro" id="IPR020578">
    <property type="entry name" value="Aminotrans_V_PyrdxlP_BS"/>
</dbReference>
<dbReference type="GO" id="GO:0030170">
    <property type="term" value="F:pyridoxal phosphate binding"/>
    <property type="evidence" value="ECO:0007669"/>
    <property type="project" value="UniProtKB-UniRule"/>
</dbReference>
<evidence type="ECO:0000313" key="11">
    <source>
        <dbReference type="Proteomes" id="UP000229756"/>
    </source>
</evidence>
<dbReference type="PANTHER" id="PTHR43586">
    <property type="entry name" value="CYSTEINE DESULFURASE"/>
    <property type="match status" value="1"/>
</dbReference>
<evidence type="ECO:0000256" key="5">
    <source>
        <dbReference type="ARBA" id="ARBA00022898"/>
    </source>
</evidence>
<dbReference type="CDD" id="cd06453">
    <property type="entry name" value="SufS_like"/>
    <property type="match status" value="1"/>
</dbReference>
<comment type="caution">
    <text evidence="10">The sequence shown here is derived from an EMBL/GenBank/DDBJ whole genome shotgun (WGS) entry which is preliminary data.</text>
</comment>
<dbReference type="InterPro" id="IPR015424">
    <property type="entry name" value="PyrdxlP-dep_Trfase"/>
</dbReference>
<feature type="domain" description="Aminotransferase class V" evidence="9">
    <location>
        <begin position="23"/>
        <end position="397"/>
    </location>
</feature>
<name>A0A2M8ELQ4_UNCKA</name>
<dbReference type="Proteomes" id="UP000229756">
    <property type="component" value="Unassembled WGS sequence"/>
</dbReference>
<protein>
    <recommendedName>
        <fullName evidence="3 8">Cysteine desulfurase</fullName>
        <ecNumber evidence="3 8">2.8.1.7</ecNumber>
    </recommendedName>
</protein>
<keyword evidence="4 8" id="KW-0808">Transferase</keyword>
<dbReference type="SUPFAM" id="SSF53383">
    <property type="entry name" value="PLP-dependent transferases"/>
    <property type="match status" value="1"/>
</dbReference>
<organism evidence="10 11">
    <name type="scientific">candidate division WWE3 bacterium CG_4_9_14_0_2_um_filter_35_11</name>
    <dbReference type="NCBI Taxonomy" id="1975077"/>
    <lineage>
        <taxon>Bacteria</taxon>
        <taxon>Katanobacteria</taxon>
    </lineage>
</organism>
<sequence length="409" mass="45434">MIKDCRSDFPILKRCIHGKRLAYLDSAATSQISKYVLDAIYDFEVNHRANVHRGVHTLSEEASQMFEDARLKVSKFIGAVVPREVVFTSGCTDSINLVAYSWGLSNLKRGDVVLVSEVEHHSNFVPWQEVCKMTGAEIKYISVDSNGDLDIKNTNVDWEKVKLVAFTQVSNVLGRIIDVKNVVKIIKKGYPSKIRATLMPKILVDGSQAIAHLPVNVQSFGIDFYAFSGHKMYGPMGIGVLWVNKEIFDELKPFKFGGGMINEVTYENSNFADMPERLEAGTPNVSGAIGIGAACDYISNIEIKNIVDHDKSLMDYVVSKLREDKDVIIYGSPNSSLISFNVKNIPSHDLASVLDTCGVAVRSGHHCVMPWHKKQNVTTTVRVSFGIYSGFDDIDQLMEGIKKAKGMFL</sequence>
<dbReference type="PANTHER" id="PTHR43586:SF8">
    <property type="entry name" value="CYSTEINE DESULFURASE 1, CHLOROPLASTIC"/>
    <property type="match status" value="1"/>
</dbReference>
<proteinExistence type="inferred from homology"/>
<evidence type="ECO:0000256" key="1">
    <source>
        <dbReference type="ARBA" id="ARBA00001933"/>
    </source>
</evidence>
<reference evidence="11" key="1">
    <citation type="submission" date="2017-09" db="EMBL/GenBank/DDBJ databases">
        <title>Depth-based differentiation of microbial function through sediment-hosted aquifers and enrichment of novel symbionts in the deep terrestrial subsurface.</title>
        <authorList>
            <person name="Probst A.J."/>
            <person name="Ladd B."/>
            <person name="Jarett J.K."/>
            <person name="Geller-Mcgrath D.E."/>
            <person name="Sieber C.M.K."/>
            <person name="Emerson J.B."/>
            <person name="Anantharaman K."/>
            <person name="Thomas B.C."/>
            <person name="Malmstrom R."/>
            <person name="Stieglmeier M."/>
            <person name="Klingl A."/>
            <person name="Woyke T."/>
            <person name="Ryan C.M."/>
            <person name="Banfield J.F."/>
        </authorList>
    </citation>
    <scope>NUCLEOTIDE SEQUENCE [LARGE SCALE GENOMIC DNA]</scope>
</reference>
<dbReference type="NCBIfam" id="TIGR01979">
    <property type="entry name" value="sufS"/>
    <property type="match status" value="1"/>
</dbReference>
<comment type="similarity">
    <text evidence="2 8">Belongs to the class-V pyridoxal-phosphate-dependent aminotransferase family. Csd subfamily.</text>
</comment>
<comment type="cofactor">
    <cofactor evidence="1 7">
        <name>pyridoxal 5'-phosphate</name>
        <dbReference type="ChEBI" id="CHEBI:597326"/>
    </cofactor>
</comment>
<dbReference type="Gene3D" id="3.90.1150.10">
    <property type="entry name" value="Aspartate Aminotransferase, domain 1"/>
    <property type="match status" value="1"/>
</dbReference>
<evidence type="ECO:0000256" key="8">
    <source>
        <dbReference type="RuleBase" id="RU004506"/>
    </source>
</evidence>
<evidence type="ECO:0000256" key="4">
    <source>
        <dbReference type="ARBA" id="ARBA00022679"/>
    </source>
</evidence>
<dbReference type="GO" id="GO:0006534">
    <property type="term" value="P:cysteine metabolic process"/>
    <property type="evidence" value="ECO:0007669"/>
    <property type="project" value="UniProtKB-UniRule"/>
</dbReference>
<evidence type="ECO:0000256" key="2">
    <source>
        <dbReference type="ARBA" id="ARBA00010447"/>
    </source>
</evidence>
<dbReference type="InterPro" id="IPR015422">
    <property type="entry name" value="PyrdxlP-dep_Trfase_small"/>
</dbReference>
<dbReference type="InterPro" id="IPR015421">
    <property type="entry name" value="PyrdxlP-dep_Trfase_major"/>
</dbReference>
<dbReference type="EMBL" id="PFSJ01000018">
    <property type="protein sequence ID" value="PJC23661.1"/>
    <property type="molecule type" value="Genomic_DNA"/>
</dbReference>
<keyword evidence="5 8" id="KW-0663">Pyridoxal phosphate</keyword>